<dbReference type="Proteomes" id="UP000053237">
    <property type="component" value="Unassembled WGS sequence"/>
</dbReference>
<proteinExistence type="predicted"/>
<dbReference type="InParanoid" id="A0A024FU06"/>
<name>A0A024FU06_9STRA</name>
<sequence>MDIVEWGYECFKDARLQMGMILDACIRLKAIADKKIKWCTLKLHESCLVEFQVNGLYRTSANAYLEDRFCLLFGLVRLSSYQLYAS</sequence>
<comment type="caution">
    <text evidence="1">The sequence shown here is derived from an EMBL/GenBank/DDBJ whole genome shotgun (WGS) entry which is preliminary data.</text>
</comment>
<gene>
    <name evidence="1" type="ORF">BN9_111170</name>
</gene>
<protein>
    <submittedName>
        <fullName evidence="1">Uncharacterized protein</fullName>
    </submittedName>
</protein>
<reference evidence="1 2" key="1">
    <citation type="submission" date="2012-05" db="EMBL/GenBank/DDBJ databases">
        <title>Recombination and specialization in a pathogen metapopulation.</title>
        <authorList>
            <person name="Gardiner A."/>
            <person name="Kemen E."/>
            <person name="Schultz-Larsen T."/>
            <person name="MacLean D."/>
            <person name="Van Oosterhout C."/>
            <person name="Jones J.D.G."/>
        </authorList>
    </citation>
    <scope>NUCLEOTIDE SEQUENCE [LARGE SCALE GENOMIC DNA]</scope>
    <source>
        <strain evidence="1 2">Ac Nc2</strain>
    </source>
</reference>
<organism evidence="1 2">
    <name type="scientific">Albugo candida</name>
    <dbReference type="NCBI Taxonomy" id="65357"/>
    <lineage>
        <taxon>Eukaryota</taxon>
        <taxon>Sar</taxon>
        <taxon>Stramenopiles</taxon>
        <taxon>Oomycota</taxon>
        <taxon>Peronosporomycetes</taxon>
        <taxon>Albuginales</taxon>
        <taxon>Albuginaceae</taxon>
        <taxon>Albugo</taxon>
    </lineage>
</organism>
<evidence type="ECO:0000313" key="1">
    <source>
        <dbReference type="EMBL" id="CCI10633.1"/>
    </source>
</evidence>
<evidence type="ECO:0000313" key="2">
    <source>
        <dbReference type="Proteomes" id="UP000053237"/>
    </source>
</evidence>
<dbReference type="EMBL" id="CAIX01000333">
    <property type="protein sequence ID" value="CCI10633.1"/>
    <property type="molecule type" value="Genomic_DNA"/>
</dbReference>
<dbReference type="AlphaFoldDB" id="A0A024FU06"/>
<accession>A0A024FU06</accession>
<keyword evidence="2" id="KW-1185">Reference proteome</keyword>